<dbReference type="GO" id="GO:0004789">
    <property type="term" value="F:thiamine-phosphate diphosphorylase activity"/>
    <property type="evidence" value="ECO:0007669"/>
    <property type="project" value="UniProtKB-UniRule"/>
</dbReference>
<comment type="catalytic activity">
    <reaction evidence="8 9 10">
        <text>2-[(2R,5Z)-2-carboxy-4-methylthiazol-5(2H)-ylidene]ethyl phosphate + 4-amino-2-methyl-5-(diphosphooxymethyl)pyrimidine + 2 H(+) = thiamine phosphate + CO2 + diphosphate</text>
        <dbReference type="Rhea" id="RHEA:47844"/>
        <dbReference type="ChEBI" id="CHEBI:15378"/>
        <dbReference type="ChEBI" id="CHEBI:16526"/>
        <dbReference type="ChEBI" id="CHEBI:33019"/>
        <dbReference type="ChEBI" id="CHEBI:37575"/>
        <dbReference type="ChEBI" id="CHEBI:57841"/>
        <dbReference type="ChEBI" id="CHEBI:62899"/>
        <dbReference type="EC" id="2.5.1.3"/>
    </reaction>
</comment>
<dbReference type="Gene3D" id="3.20.20.70">
    <property type="entry name" value="Aldolase class I"/>
    <property type="match status" value="1"/>
</dbReference>
<organism evidence="13 14">
    <name type="scientific">Tenacibaculum maritimum NCIMB 2154</name>
    <dbReference type="NCBI Taxonomy" id="1349785"/>
    <lineage>
        <taxon>Bacteria</taxon>
        <taxon>Pseudomonadati</taxon>
        <taxon>Bacteroidota</taxon>
        <taxon>Flavobacteriia</taxon>
        <taxon>Flavobacteriales</taxon>
        <taxon>Flavobacteriaceae</taxon>
        <taxon>Tenacibaculum</taxon>
    </lineage>
</organism>
<dbReference type="SUPFAM" id="SSF51391">
    <property type="entry name" value="Thiamin phosphate synthase"/>
    <property type="match status" value="1"/>
</dbReference>
<comment type="similarity">
    <text evidence="9 10">Belongs to the thiamine-phosphate synthase family.</text>
</comment>
<comment type="pathway">
    <text evidence="1 9 11">Cofactor biosynthesis; thiamine diphosphate biosynthesis; thiamine phosphate from 4-amino-2-methyl-5-diphosphomethylpyrimidine and 4-methyl-5-(2-phosphoethyl)-thiazole: step 1/1.</text>
</comment>
<proteinExistence type="inferred from homology"/>
<comment type="catalytic activity">
    <reaction evidence="6 9 10">
        <text>4-methyl-5-(2-phosphooxyethyl)-thiazole + 4-amino-2-methyl-5-(diphosphooxymethyl)pyrimidine + H(+) = thiamine phosphate + diphosphate</text>
        <dbReference type="Rhea" id="RHEA:22328"/>
        <dbReference type="ChEBI" id="CHEBI:15378"/>
        <dbReference type="ChEBI" id="CHEBI:33019"/>
        <dbReference type="ChEBI" id="CHEBI:37575"/>
        <dbReference type="ChEBI" id="CHEBI:57841"/>
        <dbReference type="ChEBI" id="CHEBI:58296"/>
        <dbReference type="EC" id="2.5.1.3"/>
    </reaction>
</comment>
<dbReference type="InterPro" id="IPR022998">
    <property type="entry name" value="ThiamineP_synth_TenI"/>
</dbReference>
<evidence type="ECO:0000313" key="14">
    <source>
        <dbReference type="Proteomes" id="UP000231564"/>
    </source>
</evidence>
<evidence type="ECO:0000256" key="1">
    <source>
        <dbReference type="ARBA" id="ARBA00005165"/>
    </source>
</evidence>
<keyword evidence="4 9" id="KW-0460">Magnesium</keyword>
<dbReference type="InterPro" id="IPR036206">
    <property type="entry name" value="ThiamineP_synth_sf"/>
</dbReference>
<dbReference type="CDD" id="cd00564">
    <property type="entry name" value="TMP_TenI"/>
    <property type="match status" value="1"/>
</dbReference>
<keyword evidence="2 9" id="KW-0808">Transferase</keyword>
<protein>
    <recommendedName>
        <fullName evidence="9">Thiamine-phosphate synthase</fullName>
        <shortName evidence="9">TP synthase</shortName>
        <shortName evidence="9">TPS</shortName>
        <ecNumber evidence="9">2.5.1.3</ecNumber>
    </recommendedName>
    <alternativeName>
        <fullName evidence="9">Thiamine-phosphate pyrophosphorylase</fullName>
        <shortName evidence="9">TMP pyrophosphorylase</shortName>
        <shortName evidence="9">TMP-PPase</shortName>
    </alternativeName>
</protein>
<dbReference type="AlphaFoldDB" id="A0A2H1E9K5"/>
<evidence type="ECO:0000256" key="4">
    <source>
        <dbReference type="ARBA" id="ARBA00022842"/>
    </source>
</evidence>
<comment type="function">
    <text evidence="9">Condenses 4-methyl-5-(beta-hydroxyethyl)thiazole monophosphate (THZ-P) and 2-methyl-4-amino-5-hydroxymethyl pyrimidine pyrophosphate (HMP-PP) to form thiamine monophosphate (TMP).</text>
</comment>
<dbReference type="Pfam" id="PF02581">
    <property type="entry name" value="TMP-TENI"/>
    <property type="match status" value="1"/>
</dbReference>
<dbReference type="GO" id="GO:0009228">
    <property type="term" value="P:thiamine biosynthetic process"/>
    <property type="evidence" value="ECO:0007669"/>
    <property type="project" value="UniProtKB-KW"/>
</dbReference>
<dbReference type="RefSeq" id="WP_100211213.1">
    <property type="nucleotide sequence ID" value="NZ_CP138495.1"/>
</dbReference>
<evidence type="ECO:0000256" key="9">
    <source>
        <dbReference type="HAMAP-Rule" id="MF_00097"/>
    </source>
</evidence>
<accession>A0A2H1E9K5</accession>
<dbReference type="NCBIfam" id="TIGR00693">
    <property type="entry name" value="thiE"/>
    <property type="match status" value="1"/>
</dbReference>
<dbReference type="KEGG" id="tmar:MARIT_1644"/>
<dbReference type="UniPathway" id="UPA00060">
    <property type="reaction ID" value="UER00141"/>
</dbReference>
<dbReference type="InterPro" id="IPR034291">
    <property type="entry name" value="TMP_synthase"/>
</dbReference>
<feature type="binding site" evidence="9">
    <location>
        <begin position="130"/>
        <end position="132"/>
    </location>
    <ligand>
        <name>2-[(2R,5Z)-2-carboxy-4-methylthiazol-5(2H)-ylidene]ethyl phosphate</name>
        <dbReference type="ChEBI" id="CHEBI:62899"/>
    </ligand>
</feature>
<evidence type="ECO:0000256" key="8">
    <source>
        <dbReference type="ARBA" id="ARBA00047883"/>
    </source>
</evidence>
<reference evidence="13 14" key="1">
    <citation type="submission" date="2016-11" db="EMBL/GenBank/DDBJ databases">
        <authorList>
            <person name="Jaros S."/>
            <person name="Januszkiewicz K."/>
            <person name="Wedrychowicz H."/>
        </authorList>
    </citation>
    <scope>NUCLEOTIDE SEQUENCE [LARGE SCALE GENOMIC DNA]</scope>
    <source>
        <strain evidence="13">NCIMB 2154T</strain>
    </source>
</reference>
<evidence type="ECO:0000256" key="10">
    <source>
        <dbReference type="RuleBase" id="RU003826"/>
    </source>
</evidence>
<dbReference type="GO" id="GO:0005737">
    <property type="term" value="C:cytoplasm"/>
    <property type="evidence" value="ECO:0007669"/>
    <property type="project" value="TreeGrafter"/>
</dbReference>
<dbReference type="GO" id="GO:0009229">
    <property type="term" value="P:thiamine diphosphate biosynthetic process"/>
    <property type="evidence" value="ECO:0007669"/>
    <property type="project" value="UniProtKB-UniRule"/>
</dbReference>
<dbReference type="Proteomes" id="UP000231564">
    <property type="component" value="Chromosome MARIT"/>
</dbReference>
<comment type="catalytic activity">
    <reaction evidence="7 9 10">
        <text>2-(2-carboxy-4-methylthiazol-5-yl)ethyl phosphate + 4-amino-2-methyl-5-(diphosphooxymethyl)pyrimidine + 2 H(+) = thiamine phosphate + CO2 + diphosphate</text>
        <dbReference type="Rhea" id="RHEA:47848"/>
        <dbReference type="ChEBI" id="CHEBI:15378"/>
        <dbReference type="ChEBI" id="CHEBI:16526"/>
        <dbReference type="ChEBI" id="CHEBI:33019"/>
        <dbReference type="ChEBI" id="CHEBI:37575"/>
        <dbReference type="ChEBI" id="CHEBI:57841"/>
        <dbReference type="ChEBI" id="CHEBI:62890"/>
        <dbReference type="EC" id="2.5.1.3"/>
    </reaction>
</comment>
<dbReference type="GO" id="GO:0000287">
    <property type="term" value="F:magnesium ion binding"/>
    <property type="evidence" value="ECO:0007669"/>
    <property type="project" value="UniProtKB-UniRule"/>
</dbReference>
<feature type="binding site" evidence="9">
    <location>
        <position position="133"/>
    </location>
    <ligand>
        <name>4-amino-2-methyl-5-(diphosphooxymethyl)pyrimidine</name>
        <dbReference type="ChEBI" id="CHEBI:57841"/>
    </ligand>
</feature>
<evidence type="ECO:0000256" key="7">
    <source>
        <dbReference type="ARBA" id="ARBA00047851"/>
    </source>
</evidence>
<dbReference type="PANTHER" id="PTHR20857">
    <property type="entry name" value="THIAMINE-PHOSPHATE PYROPHOSPHORYLASE"/>
    <property type="match status" value="1"/>
</dbReference>
<feature type="binding site" evidence="9">
    <location>
        <position position="65"/>
    </location>
    <ligand>
        <name>4-amino-2-methyl-5-(diphosphooxymethyl)pyrimidine</name>
        <dbReference type="ChEBI" id="CHEBI:57841"/>
    </ligand>
</feature>
<name>A0A2H1E9K5_9FLAO</name>
<evidence type="ECO:0000256" key="3">
    <source>
        <dbReference type="ARBA" id="ARBA00022723"/>
    </source>
</evidence>
<sequence>MIDRLQYITQGKTPEEHLENLQKACISGIEWVQLRLKNFDDNVVLETAKRAREITNFYHVKLLINDHYKIAKLVKANGVHLGKLDACPLEARAYLENWQLIGGTANTLDECRALLVKGVSYIGLGPFRFTQTKANLSPLLGEEGYKTILKNITTTTPIIAIGGIQQHDIPTLMNTGIHGIAISREITLDFNKISIFKQILKRQED</sequence>
<evidence type="ECO:0000259" key="12">
    <source>
        <dbReference type="Pfam" id="PF02581"/>
    </source>
</evidence>
<evidence type="ECO:0000256" key="6">
    <source>
        <dbReference type="ARBA" id="ARBA00047334"/>
    </source>
</evidence>
<gene>
    <name evidence="9 13" type="primary">thiE</name>
    <name evidence="13" type="ORF">MARIT_1644</name>
</gene>
<dbReference type="GeneID" id="47723155"/>
<keyword evidence="14" id="KW-1185">Reference proteome</keyword>
<feature type="binding site" evidence="9">
    <location>
        <position position="66"/>
    </location>
    <ligand>
        <name>Mg(2+)</name>
        <dbReference type="ChEBI" id="CHEBI:18420"/>
    </ligand>
</feature>
<dbReference type="EMBL" id="LT634361">
    <property type="protein sequence ID" value="SFZ82555.1"/>
    <property type="molecule type" value="Genomic_DNA"/>
</dbReference>
<dbReference type="HAMAP" id="MF_00097">
    <property type="entry name" value="TMP_synthase"/>
    <property type="match status" value="1"/>
</dbReference>
<comment type="cofactor">
    <cofactor evidence="9">
        <name>Mg(2+)</name>
        <dbReference type="ChEBI" id="CHEBI:18420"/>
    </cofactor>
    <text evidence="9">Binds 1 Mg(2+) ion per subunit.</text>
</comment>
<feature type="domain" description="Thiamine phosphate synthase/TenI" evidence="12">
    <location>
        <begin position="8"/>
        <end position="186"/>
    </location>
</feature>
<dbReference type="PANTHER" id="PTHR20857:SF15">
    <property type="entry name" value="THIAMINE-PHOSPHATE SYNTHASE"/>
    <property type="match status" value="1"/>
</dbReference>
<feature type="binding site" evidence="9">
    <location>
        <begin position="33"/>
        <end position="37"/>
    </location>
    <ligand>
        <name>4-amino-2-methyl-5-(diphosphooxymethyl)pyrimidine</name>
        <dbReference type="ChEBI" id="CHEBI:57841"/>
    </ligand>
</feature>
<evidence type="ECO:0000256" key="2">
    <source>
        <dbReference type="ARBA" id="ARBA00022679"/>
    </source>
</evidence>
<evidence type="ECO:0000256" key="11">
    <source>
        <dbReference type="RuleBase" id="RU004253"/>
    </source>
</evidence>
<feature type="binding site" evidence="9">
    <location>
        <position position="104"/>
    </location>
    <ligand>
        <name>4-amino-2-methyl-5-(diphosphooxymethyl)pyrimidine</name>
        <dbReference type="ChEBI" id="CHEBI:57841"/>
    </ligand>
</feature>
<feature type="binding site" evidence="9">
    <location>
        <position position="85"/>
    </location>
    <ligand>
        <name>Mg(2+)</name>
        <dbReference type="ChEBI" id="CHEBI:18420"/>
    </ligand>
</feature>
<dbReference type="InterPro" id="IPR013785">
    <property type="entry name" value="Aldolase_TIM"/>
</dbReference>
<evidence type="ECO:0000256" key="5">
    <source>
        <dbReference type="ARBA" id="ARBA00022977"/>
    </source>
</evidence>
<comment type="caution">
    <text evidence="9">Lacks conserved residue(s) required for the propagation of feature annotation.</text>
</comment>
<evidence type="ECO:0000313" key="13">
    <source>
        <dbReference type="EMBL" id="SFZ82555.1"/>
    </source>
</evidence>
<dbReference type="OrthoDB" id="9812206at2"/>
<feature type="binding site" evidence="9">
    <location>
        <position position="163"/>
    </location>
    <ligand>
        <name>2-[(2R,5Z)-2-carboxy-4-methylthiazol-5(2H)-ylidene]ethyl phosphate</name>
        <dbReference type="ChEBI" id="CHEBI:62899"/>
    </ligand>
</feature>
<keyword evidence="3 9" id="KW-0479">Metal-binding</keyword>
<dbReference type="EC" id="2.5.1.3" evidence="9"/>
<keyword evidence="5 9" id="KW-0784">Thiamine biosynthesis</keyword>
<dbReference type="STRING" id="1349785.GCA_000509405_02172"/>